<name>A0ABW2G1W1_9ACTN</name>
<reference evidence="2" key="1">
    <citation type="journal article" date="2019" name="Int. J. Syst. Evol. Microbiol.">
        <title>The Global Catalogue of Microorganisms (GCM) 10K type strain sequencing project: providing services to taxonomists for standard genome sequencing and annotation.</title>
        <authorList>
            <consortium name="The Broad Institute Genomics Platform"/>
            <consortium name="The Broad Institute Genome Sequencing Center for Infectious Disease"/>
            <person name="Wu L."/>
            <person name="Ma J."/>
        </authorList>
    </citation>
    <scope>NUCLEOTIDE SEQUENCE [LARGE SCALE GENOMIC DNA]</scope>
    <source>
        <strain evidence="2">CGMCC 1.12859</strain>
    </source>
</reference>
<gene>
    <name evidence="1" type="ORF">ACFQMG_24230</name>
</gene>
<dbReference type="EMBL" id="JBHTAJ010000051">
    <property type="protein sequence ID" value="MFC7182662.1"/>
    <property type="molecule type" value="Genomic_DNA"/>
</dbReference>
<sequence>MRPTQETVASGAEFVALLEELSRELGAQAPTVDDFLLRRAGLLPGHGLGAPGWSGLAGQVCAALDAPPTGGATAAAGGLGQSAVDTPDALRALLEALAADFVRDSEGVAAAVAEHGRGWLDSGEWAHRTLPSVLDSWAAWLAAVLGRPRRSGLTPVEPVTWAGVAEQLLTARVYE</sequence>
<organism evidence="1 2">
    <name type="scientific">Kitasatospora paranensis</name>
    <dbReference type="NCBI Taxonomy" id="258053"/>
    <lineage>
        <taxon>Bacteria</taxon>
        <taxon>Bacillati</taxon>
        <taxon>Actinomycetota</taxon>
        <taxon>Actinomycetes</taxon>
        <taxon>Kitasatosporales</taxon>
        <taxon>Streptomycetaceae</taxon>
        <taxon>Kitasatospora</taxon>
    </lineage>
</organism>
<accession>A0ABW2G1W1</accession>
<protein>
    <submittedName>
        <fullName evidence="1">Uncharacterized protein</fullName>
    </submittedName>
</protein>
<dbReference type="Proteomes" id="UP001596435">
    <property type="component" value="Unassembled WGS sequence"/>
</dbReference>
<dbReference type="RefSeq" id="WP_345709209.1">
    <property type="nucleotide sequence ID" value="NZ_BAABKV010000001.1"/>
</dbReference>
<keyword evidence="2" id="KW-1185">Reference proteome</keyword>
<proteinExistence type="predicted"/>
<evidence type="ECO:0000313" key="2">
    <source>
        <dbReference type="Proteomes" id="UP001596435"/>
    </source>
</evidence>
<evidence type="ECO:0000313" key="1">
    <source>
        <dbReference type="EMBL" id="MFC7182662.1"/>
    </source>
</evidence>
<comment type="caution">
    <text evidence="1">The sequence shown here is derived from an EMBL/GenBank/DDBJ whole genome shotgun (WGS) entry which is preliminary data.</text>
</comment>